<reference evidence="4 5" key="1">
    <citation type="submission" date="2024-10" db="EMBL/GenBank/DDBJ databases">
        <title>The Natural Products Discovery Center: Release of the First 8490 Sequenced Strains for Exploring Actinobacteria Biosynthetic Diversity.</title>
        <authorList>
            <person name="Kalkreuter E."/>
            <person name="Kautsar S.A."/>
            <person name="Yang D."/>
            <person name="Bader C.D."/>
            <person name="Teijaro C.N."/>
            <person name="Fluegel L."/>
            <person name="Davis C.M."/>
            <person name="Simpson J.R."/>
            <person name="Lauterbach L."/>
            <person name="Steele A.D."/>
            <person name="Gui C."/>
            <person name="Meng S."/>
            <person name="Li G."/>
            <person name="Viehrig K."/>
            <person name="Ye F."/>
            <person name="Su P."/>
            <person name="Kiefer A.F."/>
            <person name="Nichols A."/>
            <person name="Cepeda A.J."/>
            <person name="Yan W."/>
            <person name="Fan B."/>
            <person name="Jiang Y."/>
            <person name="Adhikari A."/>
            <person name="Zheng C.-J."/>
            <person name="Schuster L."/>
            <person name="Cowan T.M."/>
            <person name="Smanski M.J."/>
            <person name="Chevrette M.G."/>
            <person name="De Carvalho L.P.S."/>
            <person name="Shen B."/>
        </authorList>
    </citation>
    <scope>NUCLEOTIDE SEQUENCE [LARGE SCALE GENOMIC DNA]</scope>
    <source>
        <strain evidence="4 5">NPDC049639</strain>
    </source>
</reference>
<dbReference type="CDD" id="cd04730">
    <property type="entry name" value="NPD_like"/>
    <property type="match status" value="1"/>
</dbReference>
<evidence type="ECO:0000256" key="2">
    <source>
        <dbReference type="ARBA" id="ARBA00022643"/>
    </source>
</evidence>
<dbReference type="InterPro" id="IPR004136">
    <property type="entry name" value="NMO"/>
</dbReference>
<organism evidence="4 5">
    <name type="scientific">Spongisporangium articulatum</name>
    <dbReference type="NCBI Taxonomy" id="3362603"/>
    <lineage>
        <taxon>Bacteria</taxon>
        <taxon>Bacillati</taxon>
        <taxon>Actinomycetota</taxon>
        <taxon>Actinomycetes</taxon>
        <taxon>Kineosporiales</taxon>
        <taxon>Kineosporiaceae</taxon>
        <taxon>Spongisporangium</taxon>
    </lineage>
</organism>
<dbReference type="EMBL" id="JBITLV010000009">
    <property type="protein sequence ID" value="MFI7589774.1"/>
    <property type="molecule type" value="Genomic_DNA"/>
</dbReference>
<dbReference type="EC" id="1.13.12.-" evidence="4"/>
<proteinExistence type="predicted"/>
<accession>A0ABW8ATR2</accession>
<evidence type="ECO:0000256" key="3">
    <source>
        <dbReference type="ARBA" id="ARBA00023002"/>
    </source>
</evidence>
<dbReference type="Gene3D" id="3.20.20.70">
    <property type="entry name" value="Aldolase class I"/>
    <property type="match status" value="1"/>
</dbReference>
<protein>
    <submittedName>
        <fullName evidence="4">NAD(P)H-dependent flavin oxidoreductase</fullName>
        <ecNumber evidence="4">1.13.12.-</ecNumber>
    </submittedName>
</protein>
<name>A0ABW8ATR2_9ACTN</name>
<sequence length="360" mass="37722">MSDWLRTPFCERFAVRYPIVQTGMGWVSGAHLTAATSAAGGLGILAAVTLDEDAMVGAVAKVRARTDAPFGVNLRPDQPDLPRRLDVLAESRVPVVSFAGGPPAAVIERVHAAGLLCVVTVGKPRHAEKMVDAGADALIAQGGEGGGHTGDIATTLLLPAVLDVVAGRVPVLAAGGFADGRGLAAALAWGADGVAMGTRFLLTRESRVPEAVKRRYLAAGLSDTLVSDAFDGMPMRVLRTEAVGDLTTRPLLRRLLEAPRQAAQVRRITGQSWLDVVREGLRLRRREGLSLERTARAAQAPLLIRSALVEGDDVRGLLPTGQVAGAITDLPGVAELIERIVAEARRAGVRFTGVESGVDA</sequence>
<keyword evidence="3 4" id="KW-0560">Oxidoreductase</keyword>
<gene>
    <name evidence="4" type="ORF">ACIB24_22115</name>
</gene>
<dbReference type="GO" id="GO:0016491">
    <property type="term" value="F:oxidoreductase activity"/>
    <property type="evidence" value="ECO:0007669"/>
    <property type="project" value="UniProtKB-KW"/>
</dbReference>
<comment type="caution">
    <text evidence="4">The sequence shown here is derived from an EMBL/GenBank/DDBJ whole genome shotgun (WGS) entry which is preliminary data.</text>
</comment>
<dbReference type="InterPro" id="IPR013785">
    <property type="entry name" value="Aldolase_TIM"/>
</dbReference>
<keyword evidence="5" id="KW-1185">Reference proteome</keyword>
<dbReference type="SUPFAM" id="SSF51412">
    <property type="entry name" value="Inosine monophosphate dehydrogenase (IMPDH)"/>
    <property type="match status" value="1"/>
</dbReference>
<dbReference type="Proteomes" id="UP001612915">
    <property type="component" value="Unassembled WGS sequence"/>
</dbReference>
<keyword evidence="2" id="KW-0288">FMN</keyword>
<evidence type="ECO:0000313" key="5">
    <source>
        <dbReference type="Proteomes" id="UP001612915"/>
    </source>
</evidence>
<dbReference type="PANTHER" id="PTHR32332:SF20">
    <property type="entry name" value="2-NITROPROPANE DIOXYGENASE-LIKE PROTEIN"/>
    <property type="match status" value="1"/>
</dbReference>
<evidence type="ECO:0000256" key="1">
    <source>
        <dbReference type="ARBA" id="ARBA00022630"/>
    </source>
</evidence>
<dbReference type="RefSeq" id="WP_398284375.1">
    <property type="nucleotide sequence ID" value="NZ_JBITLV010000009.1"/>
</dbReference>
<keyword evidence="1" id="KW-0285">Flavoprotein</keyword>
<evidence type="ECO:0000313" key="4">
    <source>
        <dbReference type="EMBL" id="MFI7589774.1"/>
    </source>
</evidence>
<dbReference type="Pfam" id="PF03060">
    <property type="entry name" value="NMO"/>
    <property type="match status" value="2"/>
</dbReference>
<dbReference type="PANTHER" id="PTHR32332">
    <property type="entry name" value="2-NITROPROPANE DIOXYGENASE"/>
    <property type="match status" value="1"/>
</dbReference>